<dbReference type="Proteomes" id="UP000677875">
    <property type="component" value="Unassembled WGS sequence"/>
</dbReference>
<evidence type="ECO:0000313" key="2">
    <source>
        <dbReference type="Proteomes" id="UP000677875"/>
    </source>
</evidence>
<comment type="caution">
    <text evidence="1">The sequence shown here is derived from an EMBL/GenBank/DDBJ whole genome shotgun (WGS) entry which is preliminary data.</text>
</comment>
<gene>
    <name evidence="1" type="ORF">J5Y05_12790</name>
</gene>
<sequence>MMAIKTLAHAVTVAAIIGVSRVPLCVVLKHGGGGSRHLVTSALAELKLTVTKAWLVVFSDYCCGGFIFRNGVGSDDDGLILVDEVTVLISLRTDLSFI</sequence>
<name>A0A940XFB9_9ACTN</name>
<protein>
    <submittedName>
        <fullName evidence="1">Uncharacterized protein</fullName>
    </submittedName>
</protein>
<dbReference type="RefSeq" id="WP_210871723.1">
    <property type="nucleotide sequence ID" value="NZ_JAGPNL010000003.1"/>
</dbReference>
<proteinExistence type="predicted"/>
<reference evidence="1" key="1">
    <citation type="submission" date="2021-04" db="EMBL/GenBank/DDBJ databases">
        <title>Genome seq and assembly of Streptomyces sp. RG38.</title>
        <authorList>
            <person name="Chhetri G."/>
        </authorList>
    </citation>
    <scope>NUCLEOTIDE SEQUENCE</scope>
    <source>
        <strain evidence="1">RG38</strain>
    </source>
</reference>
<evidence type="ECO:0000313" key="1">
    <source>
        <dbReference type="EMBL" id="MBQ0827385.1"/>
    </source>
</evidence>
<dbReference type="AlphaFoldDB" id="A0A940XFB9"/>
<dbReference type="EMBL" id="JAGPNL010000003">
    <property type="protein sequence ID" value="MBQ0827385.1"/>
    <property type="molecule type" value="Genomic_DNA"/>
</dbReference>
<keyword evidence="2" id="KW-1185">Reference proteome</keyword>
<accession>A0A940XFB9</accession>
<organism evidence="1 2">
    <name type="scientific">Streptomyces tagetis</name>
    <dbReference type="NCBI Taxonomy" id="2820809"/>
    <lineage>
        <taxon>Bacteria</taxon>
        <taxon>Bacillati</taxon>
        <taxon>Actinomycetota</taxon>
        <taxon>Actinomycetes</taxon>
        <taxon>Kitasatosporales</taxon>
        <taxon>Streptomycetaceae</taxon>
        <taxon>Streptomyces</taxon>
    </lineage>
</organism>